<dbReference type="NCBIfam" id="TIGR00494">
    <property type="entry name" value="crcB"/>
    <property type="match status" value="1"/>
</dbReference>
<evidence type="ECO:0000256" key="3">
    <source>
        <dbReference type="ARBA" id="ARBA00022519"/>
    </source>
</evidence>
<keyword evidence="9 12" id="KW-0407">Ion channel</keyword>
<evidence type="ECO:0000256" key="1">
    <source>
        <dbReference type="ARBA" id="ARBA00004651"/>
    </source>
</evidence>
<keyword evidence="7 12" id="KW-0406">Ion transport</keyword>
<comment type="activity regulation">
    <text evidence="12">Na(+) is not transported, but it plays an essential structural role and its presence is essential for fluoride channel function.</text>
</comment>
<evidence type="ECO:0000256" key="11">
    <source>
        <dbReference type="ARBA" id="ARBA00035585"/>
    </source>
</evidence>
<feature type="transmembrane region" description="Helical" evidence="12">
    <location>
        <begin position="34"/>
        <end position="54"/>
    </location>
</feature>
<evidence type="ECO:0000256" key="6">
    <source>
        <dbReference type="ARBA" id="ARBA00023053"/>
    </source>
</evidence>
<dbReference type="EMBL" id="FNOY01000004">
    <property type="protein sequence ID" value="SDX61978.1"/>
    <property type="molecule type" value="Genomic_DNA"/>
</dbReference>
<evidence type="ECO:0000313" key="13">
    <source>
        <dbReference type="EMBL" id="SDX61978.1"/>
    </source>
</evidence>
<keyword evidence="14" id="KW-1185">Reference proteome</keyword>
<dbReference type="GO" id="GO:0046872">
    <property type="term" value="F:metal ion binding"/>
    <property type="evidence" value="ECO:0007669"/>
    <property type="project" value="UniProtKB-KW"/>
</dbReference>
<keyword evidence="12" id="KW-0813">Transport</keyword>
<dbReference type="InterPro" id="IPR003691">
    <property type="entry name" value="FluC"/>
</dbReference>
<keyword evidence="3" id="KW-0997">Cell inner membrane</keyword>
<evidence type="ECO:0000256" key="5">
    <source>
        <dbReference type="ARBA" id="ARBA00022989"/>
    </source>
</evidence>
<evidence type="ECO:0000256" key="12">
    <source>
        <dbReference type="HAMAP-Rule" id="MF_00454"/>
    </source>
</evidence>
<evidence type="ECO:0000256" key="7">
    <source>
        <dbReference type="ARBA" id="ARBA00023065"/>
    </source>
</evidence>
<comment type="function">
    <text evidence="12">Fluoride-specific ion channel. Important for reducing fluoride concentration in the cell, thus reducing its toxicity.</text>
</comment>
<evidence type="ECO:0000256" key="8">
    <source>
        <dbReference type="ARBA" id="ARBA00023136"/>
    </source>
</evidence>
<organism evidence="13 14">
    <name type="scientific">Nitrosomonas halophila</name>
    <dbReference type="NCBI Taxonomy" id="44576"/>
    <lineage>
        <taxon>Bacteria</taxon>
        <taxon>Pseudomonadati</taxon>
        <taxon>Pseudomonadota</taxon>
        <taxon>Betaproteobacteria</taxon>
        <taxon>Nitrosomonadales</taxon>
        <taxon>Nitrosomonadaceae</taxon>
        <taxon>Nitrosomonas</taxon>
    </lineage>
</organism>
<feature type="binding site" evidence="12">
    <location>
        <position position="80"/>
    </location>
    <ligand>
        <name>Na(+)</name>
        <dbReference type="ChEBI" id="CHEBI:29101"/>
        <note>structural</note>
    </ligand>
</feature>
<gene>
    <name evidence="12" type="primary">fluC</name>
    <name evidence="12" type="synonym">crcB</name>
    <name evidence="13" type="ORF">SAMN05421881_100465</name>
</gene>
<feature type="transmembrane region" description="Helical" evidence="12">
    <location>
        <begin position="99"/>
        <end position="119"/>
    </location>
</feature>
<comment type="subcellular location">
    <subcellularLocation>
        <location evidence="1 12">Cell membrane</location>
        <topology evidence="1 12">Multi-pass membrane protein</topology>
    </subcellularLocation>
</comment>
<sequence length="129" mass="13567">MKIALSVALGAGVGGVFRVAVTNGVQQWYGPDFPLGVLLVNLIGSFLIGFLATITAPEGRFYLSPALRQFAMAGFCGGFTTFSFFSLQTLQLIESGQAGVAALYSALTLMLSMLAVWLGHGLGMRLSRG</sequence>
<comment type="catalytic activity">
    <reaction evidence="11">
        <text>fluoride(in) = fluoride(out)</text>
        <dbReference type="Rhea" id="RHEA:76159"/>
        <dbReference type="ChEBI" id="CHEBI:17051"/>
    </reaction>
    <physiologicalReaction direction="left-to-right" evidence="11">
        <dbReference type="Rhea" id="RHEA:76160"/>
    </physiologicalReaction>
</comment>
<dbReference type="AlphaFoldDB" id="A0A1H3D764"/>
<dbReference type="HAMAP" id="MF_00454">
    <property type="entry name" value="FluC"/>
    <property type="match status" value="1"/>
</dbReference>
<dbReference type="PANTHER" id="PTHR28259">
    <property type="entry name" value="FLUORIDE EXPORT PROTEIN 1-RELATED"/>
    <property type="match status" value="1"/>
</dbReference>
<keyword evidence="8 12" id="KW-0472">Membrane</keyword>
<feature type="transmembrane region" description="Helical" evidence="12">
    <location>
        <begin position="66"/>
        <end position="87"/>
    </location>
</feature>
<evidence type="ECO:0000256" key="4">
    <source>
        <dbReference type="ARBA" id="ARBA00022692"/>
    </source>
</evidence>
<evidence type="ECO:0000313" key="14">
    <source>
        <dbReference type="Proteomes" id="UP000198640"/>
    </source>
</evidence>
<feature type="binding site" evidence="12">
    <location>
        <position position="77"/>
    </location>
    <ligand>
        <name>Na(+)</name>
        <dbReference type="ChEBI" id="CHEBI:29101"/>
        <note>structural</note>
    </ligand>
</feature>
<dbReference type="OrthoDB" id="9806299at2"/>
<keyword evidence="5 12" id="KW-1133">Transmembrane helix</keyword>
<dbReference type="RefSeq" id="WP_090411607.1">
    <property type="nucleotide sequence ID" value="NZ_FNOY01000004.1"/>
</dbReference>
<dbReference type="GO" id="GO:0005886">
    <property type="term" value="C:plasma membrane"/>
    <property type="evidence" value="ECO:0007669"/>
    <property type="project" value="UniProtKB-SubCell"/>
</dbReference>
<name>A0A1H3D764_9PROT</name>
<evidence type="ECO:0000256" key="10">
    <source>
        <dbReference type="ARBA" id="ARBA00035120"/>
    </source>
</evidence>
<dbReference type="PANTHER" id="PTHR28259:SF1">
    <property type="entry name" value="FLUORIDE EXPORT PROTEIN 1-RELATED"/>
    <property type="match status" value="1"/>
</dbReference>
<dbReference type="Proteomes" id="UP000198640">
    <property type="component" value="Unassembled WGS sequence"/>
</dbReference>
<dbReference type="Pfam" id="PF02537">
    <property type="entry name" value="CRCB"/>
    <property type="match status" value="1"/>
</dbReference>
<reference evidence="13 14" key="1">
    <citation type="submission" date="2016-10" db="EMBL/GenBank/DDBJ databases">
        <authorList>
            <person name="de Groot N.N."/>
        </authorList>
    </citation>
    <scope>NUCLEOTIDE SEQUENCE [LARGE SCALE GENOMIC DNA]</scope>
    <source>
        <strain evidence="13 14">Nm1</strain>
    </source>
</reference>
<evidence type="ECO:0000256" key="9">
    <source>
        <dbReference type="ARBA" id="ARBA00023303"/>
    </source>
</evidence>
<evidence type="ECO:0000256" key="2">
    <source>
        <dbReference type="ARBA" id="ARBA00022475"/>
    </source>
</evidence>
<dbReference type="STRING" id="44576.SAMN05421881_100465"/>
<keyword evidence="2 12" id="KW-1003">Cell membrane</keyword>
<keyword evidence="12" id="KW-0479">Metal-binding</keyword>
<proteinExistence type="inferred from homology"/>
<protein>
    <recommendedName>
        <fullName evidence="12">Fluoride-specific ion channel FluC</fullName>
    </recommendedName>
</protein>
<accession>A0A1H3D764</accession>
<keyword evidence="6 12" id="KW-0915">Sodium</keyword>
<keyword evidence="4 12" id="KW-0812">Transmembrane</keyword>
<comment type="similarity">
    <text evidence="10 12">Belongs to the fluoride channel Fluc/FEX (TC 1.A.43) family.</text>
</comment>
<dbReference type="GO" id="GO:0062054">
    <property type="term" value="F:fluoride channel activity"/>
    <property type="evidence" value="ECO:0007669"/>
    <property type="project" value="UniProtKB-UniRule"/>
</dbReference>
<dbReference type="GO" id="GO:0140114">
    <property type="term" value="P:cellular detoxification of fluoride"/>
    <property type="evidence" value="ECO:0007669"/>
    <property type="project" value="UniProtKB-UniRule"/>
</dbReference>